<sequence length="571" mass="65714">MELEEKIEELRRLSYQIDDLYGIGKDSEGEALLKEALEKSKDVEAYRLFFEGEIAGYKEKDRKLQEESFRKAIETRRDDFFLIKNLGVCLAIQGNQEEAISFFNEALKIKPDDYNALREKGVLLSNQGKVDEAFELIKEAYKKAPAGDYYTTKRLRYICDELKYDFDRVVKTIEESEGVKAEKIEGSELELLIEKVREDFKPIIVDFETLMNEFNANNNKFIYSESCIIQDFPMLLTLRKWNSYTPIIPAGDEERSIGGGYFIYYKGKGTVIDPGYNFIENFYKAGGRVTDIDNVILTHAHNDHTIDFESIMTLIYQYNNKNHLKHKSIDLYMNTGSFMKFSGVLNLRDCDYINDVFPITAGNTYDVDGITMTAIPTYHDEVITKKYGVGLHLKFDTKNGLKNIIFTSDTGLFPKIGKDRVDASKDEIHVSYQKAIDGKDINLLVAHIGSIRSEEMTKSYKDIKEKGEVFYPNHLGLLGTARLITAIKPKLALVSEFGEELRKFRGELMVMLGKVVKKYFKDKEVTKVLPADLPFIYNIENEEIDCIVHDKMEDYKKYLLNCLTMYSIIPA</sequence>
<organism evidence="4 5">
    <name type="scientific">Candidatus Magnetominusculus xianensis</name>
    <dbReference type="NCBI Taxonomy" id="1748249"/>
    <lineage>
        <taxon>Bacteria</taxon>
        <taxon>Pseudomonadati</taxon>
        <taxon>Nitrospirota</taxon>
        <taxon>Nitrospiria</taxon>
        <taxon>Nitrospirales</taxon>
        <taxon>Nitrospiraceae</taxon>
        <taxon>Candidatus Magnetominusculus</taxon>
    </lineage>
</organism>
<comment type="caution">
    <text evidence="4">The sequence shown here is derived from an EMBL/GenBank/DDBJ whole genome shotgun (WGS) entry which is preliminary data.</text>
</comment>
<dbReference type="Gene3D" id="3.60.15.10">
    <property type="entry name" value="Ribonuclease Z/Hydroxyacylglutathione hydrolase-like"/>
    <property type="match status" value="1"/>
</dbReference>
<dbReference type="SMART" id="SM00028">
    <property type="entry name" value="TPR"/>
    <property type="match status" value="2"/>
</dbReference>
<dbReference type="InterPro" id="IPR036866">
    <property type="entry name" value="RibonucZ/Hydroxyglut_hydro"/>
</dbReference>
<dbReference type="InterPro" id="IPR019734">
    <property type="entry name" value="TPR_rpt"/>
</dbReference>
<dbReference type="PANTHER" id="PTHR44943:SF5">
    <property type="entry name" value="BLL7697 PROTEIN"/>
    <property type="match status" value="1"/>
</dbReference>
<name>A0ABR5SCW9_9BACT</name>
<keyword evidence="5" id="KW-1185">Reference proteome</keyword>
<dbReference type="RefSeq" id="WP_085053130.1">
    <property type="nucleotide sequence ID" value="NZ_LNQR01000089.1"/>
</dbReference>
<dbReference type="InterPro" id="IPR051685">
    <property type="entry name" value="Ycf3/AcsC/BcsC/TPR_MFPF"/>
</dbReference>
<dbReference type="Pfam" id="PF23023">
    <property type="entry name" value="Anti-Pycsar_Apyc1"/>
    <property type="match status" value="1"/>
</dbReference>
<evidence type="ECO:0000256" key="2">
    <source>
        <dbReference type="ARBA" id="ARBA00022803"/>
    </source>
</evidence>
<dbReference type="PANTHER" id="PTHR44943">
    <property type="entry name" value="CELLULOSE SYNTHASE OPERON PROTEIN C"/>
    <property type="match status" value="1"/>
</dbReference>
<dbReference type="SUPFAM" id="SSF48452">
    <property type="entry name" value="TPR-like"/>
    <property type="match status" value="1"/>
</dbReference>
<dbReference type="InterPro" id="IPR013105">
    <property type="entry name" value="TPR_2"/>
</dbReference>
<keyword evidence="1" id="KW-0677">Repeat</keyword>
<evidence type="ECO:0000256" key="3">
    <source>
        <dbReference type="PROSITE-ProRule" id="PRU00339"/>
    </source>
</evidence>
<accession>A0ABR5SCW9</accession>
<dbReference type="PROSITE" id="PS50005">
    <property type="entry name" value="TPR"/>
    <property type="match status" value="1"/>
</dbReference>
<dbReference type="Proteomes" id="UP000060487">
    <property type="component" value="Unassembled WGS sequence"/>
</dbReference>
<gene>
    <name evidence="4" type="ORF">ASN18_2524</name>
</gene>
<dbReference type="Pfam" id="PF07719">
    <property type="entry name" value="TPR_2"/>
    <property type="match status" value="1"/>
</dbReference>
<evidence type="ECO:0000313" key="4">
    <source>
        <dbReference type="EMBL" id="KWT82492.1"/>
    </source>
</evidence>
<keyword evidence="2 3" id="KW-0802">TPR repeat</keyword>
<evidence type="ECO:0000313" key="5">
    <source>
        <dbReference type="Proteomes" id="UP000060487"/>
    </source>
</evidence>
<proteinExistence type="predicted"/>
<dbReference type="SUPFAM" id="SSF56281">
    <property type="entry name" value="Metallo-hydrolase/oxidoreductase"/>
    <property type="match status" value="1"/>
</dbReference>
<dbReference type="Gene3D" id="1.25.40.10">
    <property type="entry name" value="Tetratricopeptide repeat domain"/>
    <property type="match status" value="1"/>
</dbReference>
<evidence type="ECO:0000256" key="1">
    <source>
        <dbReference type="ARBA" id="ARBA00022737"/>
    </source>
</evidence>
<protein>
    <submittedName>
        <fullName evidence="4">Beta-lactamase domain-containing protein</fullName>
    </submittedName>
</protein>
<dbReference type="EMBL" id="LNQR01000089">
    <property type="protein sequence ID" value="KWT82492.1"/>
    <property type="molecule type" value="Genomic_DNA"/>
</dbReference>
<feature type="repeat" description="TPR" evidence="3">
    <location>
        <begin position="80"/>
        <end position="113"/>
    </location>
</feature>
<dbReference type="InterPro" id="IPR011990">
    <property type="entry name" value="TPR-like_helical_dom_sf"/>
</dbReference>
<reference evidence="4 5" key="1">
    <citation type="submission" date="2015-11" db="EMBL/GenBank/DDBJ databases">
        <authorList>
            <person name="Lin W."/>
        </authorList>
    </citation>
    <scope>NUCLEOTIDE SEQUENCE [LARGE SCALE GENOMIC DNA]</scope>
    <source>
        <strain evidence="4 5">HCH-1</strain>
    </source>
</reference>